<evidence type="ECO:0000313" key="8">
    <source>
        <dbReference type="Proteomes" id="UP000050501"/>
    </source>
</evidence>
<dbReference type="SUPFAM" id="SSF51445">
    <property type="entry name" value="(Trans)glycosidases"/>
    <property type="match status" value="1"/>
</dbReference>
<keyword evidence="8" id="KW-1185">Reference proteome</keyword>
<dbReference type="PROSITE" id="PS00775">
    <property type="entry name" value="GLYCOSYL_HYDROL_F3"/>
    <property type="match status" value="1"/>
</dbReference>
<dbReference type="Pfam" id="PF00933">
    <property type="entry name" value="Glyco_hydro_3"/>
    <property type="match status" value="1"/>
</dbReference>
<dbReference type="GO" id="GO:0009254">
    <property type="term" value="P:peptidoglycan turnover"/>
    <property type="evidence" value="ECO:0007669"/>
    <property type="project" value="TreeGrafter"/>
</dbReference>
<dbReference type="InterPro" id="IPR017853">
    <property type="entry name" value="GH"/>
</dbReference>
<dbReference type="Proteomes" id="UP000050501">
    <property type="component" value="Unassembled WGS sequence"/>
</dbReference>
<reference evidence="7 8" key="1">
    <citation type="submission" date="2015-07" db="EMBL/GenBank/DDBJ databases">
        <title>Genome sequence of Levilinea saccharolytica DSM 16555.</title>
        <authorList>
            <person name="Hemp J."/>
            <person name="Ward L.M."/>
            <person name="Pace L.A."/>
            <person name="Fischer W.W."/>
        </authorList>
    </citation>
    <scope>NUCLEOTIDE SEQUENCE [LARGE SCALE GENOMIC DNA]</scope>
    <source>
        <strain evidence="7 8">KIBI-1</strain>
    </source>
</reference>
<dbReference type="PANTHER" id="PTHR30480:SF13">
    <property type="entry name" value="BETA-HEXOSAMINIDASE"/>
    <property type="match status" value="1"/>
</dbReference>
<dbReference type="GO" id="GO:0005975">
    <property type="term" value="P:carbohydrate metabolic process"/>
    <property type="evidence" value="ECO:0007669"/>
    <property type="project" value="InterPro"/>
</dbReference>
<evidence type="ECO:0000256" key="4">
    <source>
        <dbReference type="ARBA" id="ARBA00022801"/>
    </source>
</evidence>
<dbReference type="EC" id="3.2.1.52" evidence="3"/>
<evidence type="ECO:0000256" key="5">
    <source>
        <dbReference type="ARBA" id="ARBA00023295"/>
    </source>
</evidence>
<evidence type="ECO:0000313" key="7">
    <source>
        <dbReference type="EMBL" id="KPL85799.1"/>
    </source>
</evidence>
<evidence type="ECO:0000256" key="1">
    <source>
        <dbReference type="ARBA" id="ARBA00001231"/>
    </source>
</evidence>
<feature type="domain" description="Glycoside hydrolase family 3 N-terminal" evidence="6">
    <location>
        <begin position="18"/>
        <end position="325"/>
    </location>
</feature>
<dbReference type="InterPro" id="IPR019800">
    <property type="entry name" value="Glyco_hydro_3_AS"/>
</dbReference>
<dbReference type="AlphaFoldDB" id="A0A0P6YRG6"/>
<dbReference type="PRINTS" id="PR00133">
    <property type="entry name" value="GLHYDRLASE3"/>
</dbReference>
<dbReference type="GO" id="GO:0004563">
    <property type="term" value="F:beta-N-acetylhexosaminidase activity"/>
    <property type="evidence" value="ECO:0007669"/>
    <property type="project" value="UniProtKB-EC"/>
</dbReference>
<dbReference type="OrthoDB" id="9805821at2"/>
<gene>
    <name evidence="7" type="ORF">ADN01_05640</name>
</gene>
<organism evidence="7 8">
    <name type="scientific">Levilinea saccharolytica</name>
    <dbReference type="NCBI Taxonomy" id="229921"/>
    <lineage>
        <taxon>Bacteria</taxon>
        <taxon>Bacillati</taxon>
        <taxon>Chloroflexota</taxon>
        <taxon>Anaerolineae</taxon>
        <taxon>Anaerolineales</taxon>
        <taxon>Anaerolineaceae</taxon>
        <taxon>Levilinea</taxon>
    </lineage>
</organism>
<dbReference type="InterPro" id="IPR001764">
    <property type="entry name" value="Glyco_hydro_3_N"/>
</dbReference>
<dbReference type="PANTHER" id="PTHR30480">
    <property type="entry name" value="BETA-HEXOSAMINIDASE-RELATED"/>
    <property type="match status" value="1"/>
</dbReference>
<dbReference type="PATRIC" id="fig|229921.5.peg.1991"/>
<comment type="caution">
    <text evidence="7">The sequence shown here is derived from an EMBL/GenBank/DDBJ whole genome shotgun (WGS) entry which is preliminary data.</text>
</comment>
<keyword evidence="5" id="KW-0326">Glycosidase</keyword>
<evidence type="ECO:0000259" key="6">
    <source>
        <dbReference type="Pfam" id="PF00933"/>
    </source>
</evidence>
<dbReference type="EMBL" id="LGCM01000023">
    <property type="protein sequence ID" value="KPL85799.1"/>
    <property type="molecule type" value="Genomic_DNA"/>
</dbReference>
<comment type="similarity">
    <text evidence="2">Belongs to the glycosyl hydrolase 3 family.</text>
</comment>
<dbReference type="InterPro" id="IPR036881">
    <property type="entry name" value="Glyco_hydro_3_C_sf"/>
</dbReference>
<dbReference type="RefSeq" id="WP_062417244.1">
    <property type="nucleotide sequence ID" value="NZ_DF967974.1"/>
</dbReference>
<sequence>MGEHEVGQKMLLAFAGKHFTPQMQAALRDYRPAGITLFRHLNVDHPAQVQALCADLQRAARELGLPPLLIAADQEGGQLMAVGEGVTPLPGNMALGAAGSEALAEEAGAVLGRELAAMGVNVDYAPVCDVNINPRNPVIGSRSFGEDPQAVGRLAAAVIRGLQGAGVAAAAKHFPGHGDTDGDSHHGLPSVQHGLERLRRVEFPPFQAAVAAGVRMVMSAHVALPAVDGADAPPATLSPRILQGILRQELGFEGVIVTDAMDMRAIRQGEALGEDALRAVTAGVDLLLVTADPQDQRRVFEHLQQALRDGRLTPQALEASLRRTADLRDWLSGFDAPDGSAVGCAAHQKTAETIAERALTRVRDHHGILPLHLGPEERLGVVMPRPVDLTPADTSSYVTPQLAAELRKLHPQVEEISVGHNPSAEEISEALRRLEGCGAAVVGTLNAFAAPGQAELVRQVLRLPMPVVAAALRLPYDLAVFPEAPVFVCTYSLLPPSMRALARALMGQGDFWGRLPVSIEGLYPLGHGLI</sequence>
<name>A0A0P6YRG6_9CHLR</name>
<accession>A0A0P6YRG6</accession>
<dbReference type="InterPro" id="IPR036962">
    <property type="entry name" value="Glyco_hydro_3_N_sf"/>
</dbReference>
<dbReference type="STRING" id="229921.ADN01_05640"/>
<dbReference type="InterPro" id="IPR050226">
    <property type="entry name" value="NagZ_Beta-hexosaminidase"/>
</dbReference>
<dbReference type="NCBIfam" id="NF003740">
    <property type="entry name" value="PRK05337.1"/>
    <property type="match status" value="1"/>
</dbReference>
<evidence type="ECO:0000256" key="3">
    <source>
        <dbReference type="ARBA" id="ARBA00012663"/>
    </source>
</evidence>
<comment type="catalytic activity">
    <reaction evidence="1">
        <text>Hydrolysis of terminal non-reducing N-acetyl-D-hexosamine residues in N-acetyl-beta-D-hexosaminides.</text>
        <dbReference type="EC" id="3.2.1.52"/>
    </reaction>
</comment>
<dbReference type="Gene3D" id="3.40.50.1700">
    <property type="entry name" value="Glycoside hydrolase family 3 C-terminal domain"/>
    <property type="match status" value="1"/>
</dbReference>
<keyword evidence="4" id="KW-0378">Hydrolase</keyword>
<proteinExistence type="inferred from homology"/>
<evidence type="ECO:0000256" key="2">
    <source>
        <dbReference type="ARBA" id="ARBA00005336"/>
    </source>
</evidence>
<protein>
    <recommendedName>
        <fullName evidence="3">beta-N-acetylhexosaminidase</fullName>
        <ecNumber evidence="3">3.2.1.52</ecNumber>
    </recommendedName>
</protein>
<dbReference type="Gene3D" id="3.20.20.300">
    <property type="entry name" value="Glycoside hydrolase, family 3, N-terminal domain"/>
    <property type="match status" value="1"/>
</dbReference>